<feature type="signal peptide" evidence="12">
    <location>
        <begin position="1"/>
        <end position="19"/>
    </location>
</feature>
<evidence type="ECO:0000256" key="2">
    <source>
        <dbReference type="ARBA" id="ARBA00009598"/>
    </source>
</evidence>
<evidence type="ECO:0000256" key="6">
    <source>
        <dbReference type="ARBA" id="ARBA00022989"/>
    </source>
</evidence>
<keyword evidence="15" id="KW-1185">Reference proteome</keyword>
<feature type="transmembrane region" description="Helical" evidence="11">
    <location>
        <begin position="343"/>
        <end position="363"/>
    </location>
</feature>
<keyword evidence="6 11" id="KW-1133">Transmembrane helix</keyword>
<dbReference type="PANTHER" id="PTHR43184:SF12">
    <property type="entry name" value="SUGAR PHOSPHATE EXCHANGER 3"/>
    <property type="match status" value="1"/>
</dbReference>
<keyword evidence="12" id="KW-0732">Signal</keyword>
<comment type="caution">
    <text evidence="14">The sequence shown here is derived from an EMBL/GenBank/DDBJ whole genome shotgun (WGS) entry which is preliminary data.</text>
</comment>
<feature type="transmembrane region" description="Helical" evidence="11">
    <location>
        <begin position="410"/>
        <end position="431"/>
    </location>
</feature>
<evidence type="ECO:0000256" key="5">
    <source>
        <dbReference type="ARBA" id="ARBA00022692"/>
    </source>
</evidence>
<feature type="domain" description="Major facilitator superfamily (MFS) profile" evidence="13">
    <location>
        <begin position="1"/>
        <end position="467"/>
    </location>
</feature>
<dbReference type="AlphaFoldDB" id="A0ABD0KPH7"/>
<name>A0ABD0KPH7_9CAEN</name>
<dbReference type="InterPro" id="IPR000849">
    <property type="entry name" value="Sugar_P_transporter"/>
</dbReference>
<sequence length="498" mass="54036">YKIFILLFTFLCYASYHLSRKPFSVVKNVLHRNCSKMHVDAGITVPVNDSTWCDWAPFDEGDYATMFGNLDVAFLSAYAVGMFFSGMLAERINLRVYLGVGMILVGVATCMFGGGYFFNMHRYEFYVTAQVFGGLFQSTGWPGVVAVMGNWFGKNHRGLIMGLWNSHTSVGNILGSVIPGVFAEHQWGWSFMVPGMIIGGLGFITFIVLVPRPSDVGCESPDHHGRTGSARGSYEEIGPADSSASDGISESRPLLRSKEEPMTDEAISIWRAARLPGVLEFSLCLFFAKLVSYTFLFWLPKYIGATTNYGAEESADLSSLFDVGGIIGGVMAGVISDKTGCHGIVCVVMLIVACPMLIVYHTYATVSYGINILLLILCGMMVNGPYALITTAVSADLGTQKALRGNQKGLATVTAIIDGTGSVGAALGPWLTGLISPTGWDNVFYMLIGADICAALLLSRVFIREARRMCRSTLVVEERDISVGKTVNIDRVDVVNEN</sequence>
<comment type="subcellular location">
    <subcellularLocation>
        <location evidence="1">Membrane</location>
        <topology evidence="1">Multi-pass membrane protein</topology>
    </subcellularLocation>
</comment>
<dbReference type="Gene3D" id="1.20.1250.20">
    <property type="entry name" value="MFS general substrate transporter like domains"/>
    <property type="match status" value="2"/>
</dbReference>
<feature type="transmembrane region" description="Helical" evidence="11">
    <location>
        <begin position="443"/>
        <end position="463"/>
    </location>
</feature>
<evidence type="ECO:0000256" key="12">
    <source>
        <dbReference type="SAM" id="SignalP"/>
    </source>
</evidence>
<dbReference type="Pfam" id="PF07690">
    <property type="entry name" value="MFS_1"/>
    <property type="match status" value="1"/>
</dbReference>
<feature type="transmembrane region" description="Helical" evidence="11">
    <location>
        <begin position="130"/>
        <end position="152"/>
    </location>
</feature>
<keyword evidence="4" id="KW-0762">Sugar transport</keyword>
<dbReference type="EMBL" id="JACVVK020000145">
    <property type="protein sequence ID" value="KAK7488945.1"/>
    <property type="molecule type" value="Genomic_DNA"/>
</dbReference>
<dbReference type="FunFam" id="1.20.1250.20:FF:000028">
    <property type="entry name" value="Sugar phosphate exchanger 3 isoform 1"/>
    <property type="match status" value="1"/>
</dbReference>
<proteinExistence type="inferred from homology"/>
<feature type="transmembrane region" description="Helical" evidence="11">
    <location>
        <begin position="319"/>
        <end position="336"/>
    </location>
</feature>
<feature type="transmembrane region" description="Helical" evidence="11">
    <location>
        <begin position="189"/>
        <end position="210"/>
    </location>
</feature>
<feature type="transmembrane region" description="Helical" evidence="11">
    <location>
        <begin position="72"/>
        <end position="89"/>
    </location>
</feature>
<feature type="chain" id="PRO_5044814359" description="Sugar phosphate exchanger 3" evidence="12">
    <location>
        <begin position="20"/>
        <end position="498"/>
    </location>
</feature>
<protein>
    <recommendedName>
        <fullName evidence="8">Sugar phosphate exchanger 3</fullName>
    </recommendedName>
    <alternativeName>
        <fullName evidence="9">Solute carrier family 37 member 3</fullName>
    </alternativeName>
</protein>
<evidence type="ECO:0000256" key="8">
    <source>
        <dbReference type="ARBA" id="ARBA00041091"/>
    </source>
</evidence>
<keyword evidence="3" id="KW-0813">Transport</keyword>
<dbReference type="InterPro" id="IPR036259">
    <property type="entry name" value="MFS_trans_sf"/>
</dbReference>
<organism evidence="14 15">
    <name type="scientific">Batillaria attramentaria</name>
    <dbReference type="NCBI Taxonomy" id="370345"/>
    <lineage>
        <taxon>Eukaryota</taxon>
        <taxon>Metazoa</taxon>
        <taxon>Spiralia</taxon>
        <taxon>Lophotrochozoa</taxon>
        <taxon>Mollusca</taxon>
        <taxon>Gastropoda</taxon>
        <taxon>Caenogastropoda</taxon>
        <taxon>Sorbeoconcha</taxon>
        <taxon>Cerithioidea</taxon>
        <taxon>Batillariidae</taxon>
        <taxon>Batillaria</taxon>
    </lineage>
</organism>
<evidence type="ECO:0000313" key="15">
    <source>
        <dbReference type="Proteomes" id="UP001519460"/>
    </source>
</evidence>
<evidence type="ECO:0000256" key="10">
    <source>
        <dbReference type="SAM" id="MobiDB-lite"/>
    </source>
</evidence>
<evidence type="ECO:0000256" key="11">
    <source>
        <dbReference type="SAM" id="Phobius"/>
    </source>
</evidence>
<keyword evidence="7 11" id="KW-0472">Membrane</keyword>
<dbReference type="GO" id="GO:0016020">
    <property type="term" value="C:membrane"/>
    <property type="evidence" value="ECO:0007669"/>
    <property type="project" value="UniProtKB-SubCell"/>
</dbReference>
<evidence type="ECO:0000256" key="9">
    <source>
        <dbReference type="ARBA" id="ARBA00042039"/>
    </source>
</evidence>
<dbReference type="PANTHER" id="PTHR43184">
    <property type="entry name" value="MAJOR FACILITATOR SUPERFAMILY TRANSPORTER 16, ISOFORM B"/>
    <property type="match status" value="1"/>
</dbReference>
<evidence type="ECO:0000313" key="14">
    <source>
        <dbReference type="EMBL" id="KAK7488945.1"/>
    </source>
</evidence>
<keyword evidence="5 11" id="KW-0812">Transmembrane</keyword>
<feature type="transmembrane region" description="Helical" evidence="11">
    <location>
        <begin position="96"/>
        <end position="118"/>
    </location>
</feature>
<accession>A0ABD0KPH7</accession>
<feature type="region of interest" description="Disordered" evidence="10">
    <location>
        <begin position="219"/>
        <end position="259"/>
    </location>
</feature>
<comment type="similarity">
    <text evidence="2">Belongs to the major facilitator superfamily. Organophosphate:Pi antiporter (OPA) (TC 2.A.1.4) family.</text>
</comment>
<feature type="non-terminal residue" evidence="14">
    <location>
        <position position="1"/>
    </location>
</feature>
<reference evidence="14 15" key="1">
    <citation type="journal article" date="2023" name="Sci. Data">
        <title>Genome assembly of the Korean intertidal mud-creeper Batillaria attramentaria.</title>
        <authorList>
            <person name="Patra A.K."/>
            <person name="Ho P.T."/>
            <person name="Jun S."/>
            <person name="Lee S.J."/>
            <person name="Kim Y."/>
            <person name="Won Y.J."/>
        </authorList>
    </citation>
    <scope>NUCLEOTIDE SEQUENCE [LARGE SCALE GENOMIC DNA]</scope>
    <source>
        <strain evidence="14">Wonlab-2016</strain>
    </source>
</reference>
<dbReference type="PROSITE" id="PS50850">
    <property type="entry name" value="MFS"/>
    <property type="match status" value="1"/>
</dbReference>
<gene>
    <name evidence="14" type="ORF">BaRGS_00019902</name>
</gene>
<dbReference type="PIRSF" id="PIRSF002808">
    <property type="entry name" value="Hexose_phosphate_transp"/>
    <property type="match status" value="1"/>
</dbReference>
<feature type="transmembrane region" description="Helical" evidence="11">
    <location>
        <begin position="278"/>
        <end position="299"/>
    </location>
</feature>
<evidence type="ECO:0000259" key="13">
    <source>
        <dbReference type="PROSITE" id="PS50850"/>
    </source>
</evidence>
<feature type="transmembrane region" description="Helical" evidence="11">
    <location>
        <begin position="369"/>
        <end position="389"/>
    </location>
</feature>
<evidence type="ECO:0000256" key="7">
    <source>
        <dbReference type="ARBA" id="ARBA00023136"/>
    </source>
</evidence>
<dbReference type="InterPro" id="IPR011701">
    <property type="entry name" value="MFS"/>
</dbReference>
<evidence type="ECO:0000256" key="4">
    <source>
        <dbReference type="ARBA" id="ARBA00022597"/>
    </source>
</evidence>
<dbReference type="InterPro" id="IPR020846">
    <property type="entry name" value="MFS_dom"/>
</dbReference>
<dbReference type="SUPFAM" id="SSF103473">
    <property type="entry name" value="MFS general substrate transporter"/>
    <property type="match status" value="1"/>
</dbReference>
<feature type="transmembrane region" description="Helical" evidence="11">
    <location>
        <begin position="164"/>
        <end position="183"/>
    </location>
</feature>
<evidence type="ECO:0000256" key="3">
    <source>
        <dbReference type="ARBA" id="ARBA00022448"/>
    </source>
</evidence>
<evidence type="ECO:0000256" key="1">
    <source>
        <dbReference type="ARBA" id="ARBA00004141"/>
    </source>
</evidence>
<dbReference type="Proteomes" id="UP001519460">
    <property type="component" value="Unassembled WGS sequence"/>
</dbReference>